<dbReference type="GO" id="GO:0006355">
    <property type="term" value="P:regulation of DNA-templated transcription"/>
    <property type="evidence" value="ECO:0007669"/>
    <property type="project" value="TreeGrafter"/>
</dbReference>
<dbReference type="Gene3D" id="3.40.50.2300">
    <property type="match status" value="1"/>
</dbReference>
<dbReference type="GO" id="GO:0005829">
    <property type="term" value="C:cytosol"/>
    <property type="evidence" value="ECO:0007669"/>
    <property type="project" value="TreeGrafter"/>
</dbReference>
<reference evidence="9" key="1">
    <citation type="submission" date="2016-11" db="EMBL/GenBank/DDBJ databases">
        <authorList>
            <person name="Varghese N."/>
            <person name="Submissions S."/>
        </authorList>
    </citation>
    <scope>NUCLEOTIDE SEQUENCE [LARGE SCALE GENOMIC DNA]</scope>
    <source>
        <strain evidence="9">CGMCC 1.8995</strain>
    </source>
</reference>
<evidence type="ECO:0000313" key="9">
    <source>
        <dbReference type="Proteomes" id="UP000184520"/>
    </source>
</evidence>
<dbReference type="SUPFAM" id="SSF52172">
    <property type="entry name" value="CheY-like"/>
    <property type="match status" value="1"/>
</dbReference>
<evidence type="ECO:0000256" key="2">
    <source>
        <dbReference type="ARBA" id="ARBA00023012"/>
    </source>
</evidence>
<evidence type="ECO:0000256" key="4">
    <source>
        <dbReference type="ARBA" id="ARBA00023125"/>
    </source>
</evidence>
<keyword evidence="1" id="KW-0597">Phosphoprotein</keyword>
<dbReference type="InterPro" id="IPR039420">
    <property type="entry name" value="WalR-like"/>
</dbReference>
<evidence type="ECO:0000259" key="7">
    <source>
        <dbReference type="PROSITE" id="PS50110"/>
    </source>
</evidence>
<dbReference type="InterPro" id="IPR001789">
    <property type="entry name" value="Sig_transdc_resp-reg_receiver"/>
</dbReference>
<keyword evidence="3" id="KW-0805">Transcription regulation</keyword>
<comment type="caution">
    <text evidence="6">Lacks conserved residue(s) required for the propagation of feature annotation.</text>
</comment>
<sequence length="555" mass="63867">MATFMEKIPLPKSIDELKVLVVDNQGLIHDLVNSALTDLGVKKVSSAQNAYHAVRLCQDDVFDVVLLAFNVSNDKDGFHLFEELKHHQYISDKTTVIFLSAETNMELVNCIIELQPDDFWVKPLARQRIQHRFRYLVDIRRKLNKLMHSMDNGDYAAAIYHAERGLRDSSVVEYHPRLKRMIGDCLIQLRDYISAEKYFSDLKAEYDHAWVHIGLAKSLFRQDKIEEAELLIEDLLQRNDTKFLTYDLLAQYYIGKEQFDVAYEQVKAASKLAPRNIERNKKLWDLARLNRDKYGQLEAVQNMAKYAKNSIHDSPDLTLNVVRTMVDLAASVSGQESEKLQRSLQKELDELSRQATTSQALSNQLVVVKTRLCCLQQQKREAEKLLKEQLDTSVNMNLEDNLDLMKAYHELGMKEDCLSILDKLRSQLAGDTLASQVVDEYLKREEIERREIKFTTKELKDMAAVNYRENRMLPAYNNLCQAMTLSPHDKSIALSLLKVLVQLNKKDPLSDAQYEVASNASRLLHSGKLIDAQRQKRDEYLTALGINEVQLSAMP</sequence>
<dbReference type="Gene3D" id="1.25.40.10">
    <property type="entry name" value="Tetratricopeptide repeat domain"/>
    <property type="match status" value="1"/>
</dbReference>
<dbReference type="GO" id="GO:0000976">
    <property type="term" value="F:transcription cis-regulatory region binding"/>
    <property type="evidence" value="ECO:0007669"/>
    <property type="project" value="TreeGrafter"/>
</dbReference>
<accession>A0A1M5J9W4</accession>
<keyword evidence="2" id="KW-0902">Two-component regulatory system</keyword>
<dbReference type="PANTHER" id="PTHR48111:SF1">
    <property type="entry name" value="TWO-COMPONENT RESPONSE REGULATOR ORR33"/>
    <property type="match status" value="1"/>
</dbReference>
<evidence type="ECO:0000256" key="3">
    <source>
        <dbReference type="ARBA" id="ARBA00023015"/>
    </source>
</evidence>
<protein>
    <submittedName>
        <fullName evidence="8">Response regulator receiver domain-containing protein</fullName>
    </submittedName>
</protein>
<feature type="domain" description="Response regulatory" evidence="7">
    <location>
        <begin position="18"/>
        <end position="137"/>
    </location>
</feature>
<dbReference type="RefSeq" id="WP_245819148.1">
    <property type="nucleotide sequence ID" value="NZ_FQWD01000003.1"/>
</dbReference>
<evidence type="ECO:0000313" key="8">
    <source>
        <dbReference type="EMBL" id="SHG37364.1"/>
    </source>
</evidence>
<dbReference type="GO" id="GO:0032993">
    <property type="term" value="C:protein-DNA complex"/>
    <property type="evidence" value="ECO:0007669"/>
    <property type="project" value="TreeGrafter"/>
</dbReference>
<dbReference type="PANTHER" id="PTHR48111">
    <property type="entry name" value="REGULATOR OF RPOS"/>
    <property type="match status" value="1"/>
</dbReference>
<dbReference type="PROSITE" id="PS50110">
    <property type="entry name" value="RESPONSE_REGULATORY"/>
    <property type="match status" value="1"/>
</dbReference>
<dbReference type="SMART" id="SM00448">
    <property type="entry name" value="REC"/>
    <property type="match status" value="1"/>
</dbReference>
<evidence type="ECO:0000256" key="1">
    <source>
        <dbReference type="ARBA" id="ARBA00022553"/>
    </source>
</evidence>
<keyword evidence="4" id="KW-0238">DNA-binding</keyword>
<organism evidence="8 9">
    <name type="scientific">Marisediminitalea aggregata</name>
    <dbReference type="NCBI Taxonomy" id="634436"/>
    <lineage>
        <taxon>Bacteria</taxon>
        <taxon>Pseudomonadati</taxon>
        <taxon>Pseudomonadota</taxon>
        <taxon>Gammaproteobacteria</taxon>
        <taxon>Alteromonadales</taxon>
        <taxon>Alteromonadaceae</taxon>
        <taxon>Marisediminitalea</taxon>
    </lineage>
</organism>
<keyword evidence="9" id="KW-1185">Reference proteome</keyword>
<dbReference type="InterPro" id="IPR011990">
    <property type="entry name" value="TPR-like_helical_dom_sf"/>
</dbReference>
<evidence type="ECO:0000256" key="6">
    <source>
        <dbReference type="PROSITE-ProRule" id="PRU00169"/>
    </source>
</evidence>
<dbReference type="Pfam" id="PF00072">
    <property type="entry name" value="Response_reg"/>
    <property type="match status" value="1"/>
</dbReference>
<dbReference type="SUPFAM" id="SSF48452">
    <property type="entry name" value="TPR-like"/>
    <property type="match status" value="1"/>
</dbReference>
<dbReference type="AlphaFoldDB" id="A0A1M5J9W4"/>
<dbReference type="InterPro" id="IPR011006">
    <property type="entry name" value="CheY-like_superfamily"/>
</dbReference>
<proteinExistence type="predicted"/>
<dbReference type="EMBL" id="FQWD01000003">
    <property type="protein sequence ID" value="SHG37364.1"/>
    <property type="molecule type" value="Genomic_DNA"/>
</dbReference>
<dbReference type="Proteomes" id="UP000184520">
    <property type="component" value="Unassembled WGS sequence"/>
</dbReference>
<gene>
    <name evidence="8" type="ORF">SAMN05216361_2003</name>
</gene>
<name>A0A1M5J9W4_9ALTE</name>
<dbReference type="GO" id="GO:0000156">
    <property type="term" value="F:phosphorelay response regulator activity"/>
    <property type="evidence" value="ECO:0007669"/>
    <property type="project" value="TreeGrafter"/>
</dbReference>
<evidence type="ECO:0000256" key="5">
    <source>
        <dbReference type="ARBA" id="ARBA00023163"/>
    </source>
</evidence>
<dbReference type="STRING" id="634436.SAMN05216361_2003"/>
<keyword evidence="5" id="KW-0804">Transcription</keyword>